<feature type="compositionally biased region" description="Basic and acidic residues" evidence="1">
    <location>
        <begin position="110"/>
        <end position="129"/>
    </location>
</feature>
<evidence type="ECO:0000313" key="3">
    <source>
        <dbReference type="EMBL" id="TNL99428.1"/>
    </source>
</evidence>
<evidence type="ECO:0000256" key="1">
    <source>
        <dbReference type="SAM" id="MobiDB-lite"/>
    </source>
</evidence>
<accession>A0A5C4U5R7</accession>
<feature type="compositionally biased region" description="Polar residues" evidence="1">
    <location>
        <begin position="10"/>
        <end position="23"/>
    </location>
</feature>
<keyword evidence="2" id="KW-0472">Membrane</keyword>
<dbReference type="AlphaFoldDB" id="A0A5C4U5R7"/>
<keyword evidence="4" id="KW-1185">Reference proteome</keyword>
<feature type="compositionally biased region" description="Basic and acidic residues" evidence="1">
    <location>
        <begin position="43"/>
        <end position="54"/>
    </location>
</feature>
<dbReference type="InterPro" id="IPR021403">
    <property type="entry name" value="DUF3043"/>
</dbReference>
<organism evidence="3 4">
    <name type="scientific">Corynebacterium tapiri</name>
    <dbReference type="NCBI Taxonomy" id="1448266"/>
    <lineage>
        <taxon>Bacteria</taxon>
        <taxon>Bacillati</taxon>
        <taxon>Actinomycetota</taxon>
        <taxon>Actinomycetes</taxon>
        <taxon>Mycobacteriales</taxon>
        <taxon>Corynebacteriaceae</taxon>
        <taxon>Corynebacterium</taxon>
    </lineage>
</organism>
<feature type="transmembrane region" description="Helical" evidence="2">
    <location>
        <begin position="169"/>
        <end position="187"/>
    </location>
</feature>
<name>A0A5C4U5R7_9CORY</name>
<proteinExistence type="predicted"/>
<gene>
    <name evidence="3" type="ORF">FHE74_03510</name>
</gene>
<dbReference type="OrthoDB" id="5194448at2"/>
<comment type="caution">
    <text evidence="3">The sequence shown here is derived from an EMBL/GenBank/DDBJ whole genome shotgun (WGS) entry which is preliminary data.</text>
</comment>
<evidence type="ECO:0000256" key="2">
    <source>
        <dbReference type="SAM" id="Phobius"/>
    </source>
</evidence>
<feature type="region of interest" description="Disordered" evidence="1">
    <location>
        <begin position="1"/>
        <end position="129"/>
    </location>
</feature>
<reference evidence="3 4" key="1">
    <citation type="submission" date="2019-06" db="EMBL/GenBank/DDBJ databases">
        <authorList>
            <person name="Li J."/>
        </authorList>
    </citation>
    <scope>NUCLEOTIDE SEQUENCE [LARGE SCALE GENOMIC DNA]</scope>
    <source>
        <strain evidence="3 4">LMG 28165</strain>
    </source>
</reference>
<protein>
    <submittedName>
        <fullName evidence="3">DUF3043 domain-containing protein</fullName>
    </submittedName>
</protein>
<sequence>MKTPWKKSEQNAAQDAPSGSTRASDLLKDDAVQAQAAAPAATEPDREPAAEKKPAHQGAGSQAATQRKGYTPPKGRPTPKRRDREIERGVVRDPNKLTPAEASKRRKELKKSMSKEEWKEYKRKEREESRERNRIYRERLYSGDERYLMERDKGDERRYARDWVDSKRFFNNLFLPVALIMLLSFFLTSVNPMVANVVSSILMIAVLVFLIEGIFIGIRVNKAVRAKYPNTTDRGFGMGFYAFSRATQPRKWRTPRPRVAVGDRI</sequence>
<keyword evidence="2" id="KW-1133">Transmembrane helix</keyword>
<dbReference type="RefSeq" id="WP_139465104.1">
    <property type="nucleotide sequence ID" value="NZ_VDHJ01000003.1"/>
</dbReference>
<feature type="compositionally biased region" description="Low complexity" evidence="1">
    <location>
        <begin position="32"/>
        <end position="42"/>
    </location>
</feature>
<feature type="compositionally biased region" description="Basic and acidic residues" evidence="1">
    <location>
        <begin position="80"/>
        <end position="95"/>
    </location>
</feature>
<dbReference type="EMBL" id="VDHJ01000003">
    <property type="protein sequence ID" value="TNL99428.1"/>
    <property type="molecule type" value="Genomic_DNA"/>
</dbReference>
<evidence type="ECO:0000313" key="4">
    <source>
        <dbReference type="Proteomes" id="UP000312032"/>
    </source>
</evidence>
<feature type="transmembrane region" description="Helical" evidence="2">
    <location>
        <begin position="193"/>
        <end position="218"/>
    </location>
</feature>
<keyword evidence="2" id="KW-0812">Transmembrane</keyword>
<dbReference type="Proteomes" id="UP000312032">
    <property type="component" value="Unassembled WGS sequence"/>
</dbReference>
<dbReference type="Pfam" id="PF11241">
    <property type="entry name" value="DUF3043"/>
    <property type="match status" value="1"/>
</dbReference>